<protein>
    <recommendedName>
        <fullName evidence="3">AB hydrolase-1 domain-containing protein</fullName>
    </recommendedName>
</protein>
<dbReference type="SUPFAM" id="SSF53474">
    <property type="entry name" value="alpha/beta-Hydrolases"/>
    <property type="match status" value="1"/>
</dbReference>
<proteinExistence type="predicted"/>
<dbReference type="OrthoDB" id="5311491at2759"/>
<dbReference type="Proteomes" id="UP000518752">
    <property type="component" value="Unassembled WGS sequence"/>
</dbReference>
<name>A0A8H5CYL0_9AGAR</name>
<dbReference type="EMBL" id="JAACJN010000294">
    <property type="protein sequence ID" value="KAF5350361.1"/>
    <property type="molecule type" value="Genomic_DNA"/>
</dbReference>
<evidence type="ECO:0000313" key="2">
    <source>
        <dbReference type="Proteomes" id="UP000518752"/>
    </source>
</evidence>
<gene>
    <name evidence="1" type="ORF">D9757_013629</name>
</gene>
<evidence type="ECO:0000313" key="1">
    <source>
        <dbReference type="EMBL" id="KAF5350361.1"/>
    </source>
</evidence>
<reference evidence="1 2" key="1">
    <citation type="journal article" date="2020" name="ISME J.">
        <title>Uncovering the hidden diversity of litter-decomposition mechanisms in mushroom-forming fungi.</title>
        <authorList>
            <person name="Floudas D."/>
            <person name="Bentzer J."/>
            <person name="Ahren D."/>
            <person name="Johansson T."/>
            <person name="Persson P."/>
            <person name="Tunlid A."/>
        </authorList>
    </citation>
    <scope>NUCLEOTIDE SEQUENCE [LARGE SCALE GENOMIC DNA]</scope>
    <source>
        <strain evidence="1 2">CBS 406.79</strain>
    </source>
</reference>
<comment type="caution">
    <text evidence="1">The sequence shown here is derived from an EMBL/GenBank/DDBJ whole genome shotgun (WGS) entry which is preliminary data.</text>
</comment>
<dbReference type="Gene3D" id="3.40.50.1820">
    <property type="entry name" value="alpha/beta hydrolase"/>
    <property type="match status" value="1"/>
</dbReference>
<sequence length="360" mass="40453">MPTPYNTYTLPDGIELSFTDSGAPPGSDDYTTIVVIHGSVFNAYQFHKVHAEAHALNLRTVLIHRRDHVGSTPYTAEEVQEIKDGSQPFWERLVSQVAQFISIFIERESIPKLKMTSSVMSGGIALTGWSAGCQIALSMLGTVQNPFISDQLYSLLRAYIGRVIIYDPPHVAFGYPLPADNKNYIPWEDTSLKPEDIPAIFSNWVSSFYDHPCYDPAAGSLRSSATIHELDGLRQKGENPTVSTWSDEEKAKGMEMPAMINEILTFTPPPQATLHKLVTKALFDADSARSWFPNVSVTYIGVTHTIWMCGWGEITTKRRHQETPGREMRFLDMDGANHFPHWSKPKEFMQYVANAVRPEK</sequence>
<organism evidence="1 2">
    <name type="scientific">Collybiopsis confluens</name>
    <dbReference type="NCBI Taxonomy" id="2823264"/>
    <lineage>
        <taxon>Eukaryota</taxon>
        <taxon>Fungi</taxon>
        <taxon>Dikarya</taxon>
        <taxon>Basidiomycota</taxon>
        <taxon>Agaricomycotina</taxon>
        <taxon>Agaricomycetes</taxon>
        <taxon>Agaricomycetidae</taxon>
        <taxon>Agaricales</taxon>
        <taxon>Marasmiineae</taxon>
        <taxon>Omphalotaceae</taxon>
        <taxon>Collybiopsis</taxon>
    </lineage>
</organism>
<keyword evidence="2" id="KW-1185">Reference proteome</keyword>
<accession>A0A8H5CYL0</accession>
<dbReference type="InterPro" id="IPR029058">
    <property type="entry name" value="AB_hydrolase_fold"/>
</dbReference>
<dbReference type="AlphaFoldDB" id="A0A8H5CYL0"/>
<evidence type="ECO:0008006" key="3">
    <source>
        <dbReference type="Google" id="ProtNLM"/>
    </source>
</evidence>